<sequence>MVFRTFRKITRTPELLVANGILDVQLLVFPLLTFTDAPVAKKALAMIAESGHDSPQFMIFCFGMAVAGIFRMIAGLKGSSHEWLVWNKFAMLTYVMEMVVVALPPVLREVEFSIAMKLIAPPVSTVMFLVCHQNLKKARLGKGRQGKVL</sequence>
<feature type="transmembrane region" description="Helical" evidence="1">
    <location>
        <begin position="12"/>
        <end position="34"/>
    </location>
</feature>
<feature type="transmembrane region" description="Helical" evidence="1">
    <location>
        <begin position="112"/>
        <end position="131"/>
    </location>
</feature>
<reference evidence="2" key="1">
    <citation type="submission" date="2021-01" db="EMBL/GenBank/DDBJ databases">
        <authorList>
            <person name="Corre E."/>
            <person name="Pelletier E."/>
            <person name="Niang G."/>
            <person name="Scheremetjew M."/>
            <person name="Finn R."/>
            <person name="Kale V."/>
            <person name="Holt S."/>
            <person name="Cochrane G."/>
            <person name="Meng A."/>
            <person name="Brown T."/>
            <person name="Cohen L."/>
        </authorList>
    </citation>
    <scope>NUCLEOTIDE SEQUENCE</scope>
    <source>
        <strain evidence="2">CCMP1795</strain>
    </source>
</reference>
<evidence type="ECO:0000313" key="2">
    <source>
        <dbReference type="EMBL" id="CAE0616294.1"/>
    </source>
</evidence>
<organism evidence="2">
    <name type="scientific">Oxyrrhis marina</name>
    <name type="common">Dinoflagellate</name>
    <dbReference type="NCBI Taxonomy" id="2969"/>
    <lineage>
        <taxon>Eukaryota</taxon>
        <taxon>Sar</taxon>
        <taxon>Alveolata</taxon>
        <taxon>Dinophyceae</taxon>
        <taxon>Oxyrrhinales</taxon>
        <taxon>Oxyrrhinaceae</taxon>
        <taxon>Oxyrrhis</taxon>
    </lineage>
</organism>
<proteinExistence type="predicted"/>
<feature type="transmembrane region" description="Helical" evidence="1">
    <location>
        <begin position="54"/>
        <end position="73"/>
    </location>
</feature>
<dbReference type="EMBL" id="HBIT01004568">
    <property type="protein sequence ID" value="CAE0616294.1"/>
    <property type="molecule type" value="Transcribed_RNA"/>
</dbReference>
<gene>
    <name evidence="2" type="ORF">OMAR00292_LOCUS2170</name>
</gene>
<name>A0A7S3ULA4_OXYMA</name>
<keyword evidence="1" id="KW-0472">Membrane</keyword>
<keyword evidence="1" id="KW-0812">Transmembrane</keyword>
<protein>
    <submittedName>
        <fullName evidence="2">Uncharacterized protein</fullName>
    </submittedName>
</protein>
<accession>A0A7S3ULA4</accession>
<dbReference type="AlphaFoldDB" id="A0A7S3ULA4"/>
<feature type="transmembrane region" description="Helical" evidence="1">
    <location>
        <begin position="85"/>
        <end position="106"/>
    </location>
</feature>
<keyword evidence="1" id="KW-1133">Transmembrane helix</keyword>
<evidence type="ECO:0000256" key="1">
    <source>
        <dbReference type="SAM" id="Phobius"/>
    </source>
</evidence>